<evidence type="ECO:0000313" key="1">
    <source>
        <dbReference type="EMBL" id="PDX60486.1"/>
    </source>
</evidence>
<dbReference type="EMBL" id="NMTR01000021">
    <property type="protein sequence ID" value="PDX60486.1"/>
    <property type="molecule type" value="Genomic_DNA"/>
</dbReference>
<keyword evidence="2" id="KW-1185">Reference proteome</keyword>
<organism evidence="1 2">
    <name type="scientific">Faecalibacterium langellae</name>
    <dbReference type="NCBI Taxonomy" id="3435293"/>
    <lineage>
        <taxon>Bacteria</taxon>
        <taxon>Bacillati</taxon>
        <taxon>Bacillota</taxon>
        <taxon>Clostridia</taxon>
        <taxon>Eubacteriales</taxon>
        <taxon>Oscillospiraceae</taxon>
        <taxon>Faecalibacterium</taxon>
    </lineage>
</organism>
<comment type="caution">
    <text evidence="1">The sequence shown here is derived from an EMBL/GenBank/DDBJ whole genome shotgun (WGS) entry which is preliminary data.</text>
</comment>
<sequence>MILGCTLAAALVLTGCMNSNSGANSASQSHSTSGTASGSGASQTEDRSGWRTGMSVLTEMTEQDENGKLNTITAAVVLDGEGRIRDVQLDELELTVTADDTGKVDLPSDHRTKRQKGEDYPLAAVSSLKAGWAEQVDAFGRWLTGKTADQVRGLELDTDGKAQDADLLSGCTIAVENYRNAVLRACADAREMR</sequence>
<gene>
    <name evidence="1" type="ORF">CGS49_10910</name>
</gene>
<protein>
    <submittedName>
        <fullName evidence="1">Uncharacterized protein</fullName>
    </submittedName>
</protein>
<reference evidence="1 2" key="1">
    <citation type="journal article" date="2017" name="Front. Microbiol.">
        <title>New Insights into the Diversity of the Genus Faecalibacterium.</title>
        <authorList>
            <person name="Benevides L."/>
            <person name="Burman S."/>
            <person name="Martin R."/>
            <person name="Robert V."/>
            <person name="Thomas M."/>
            <person name="Miquel S."/>
            <person name="Chain F."/>
            <person name="Sokol H."/>
            <person name="Bermudez-Humaran L.G."/>
            <person name="Morrison M."/>
            <person name="Langella P."/>
            <person name="Azevedo V.A."/>
            <person name="Chatel J.M."/>
            <person name="Soares S."/>
        </authorList>
    </citation>
    <scope>NUCLEOTIDE SEQUENCE [LARGE SCALE GENOMIC DNA]</scope>
    <source>
        <strain evidence="2">CNCM I-4541</strain>
    </source>
</reference>
<dbReference type="Proteomes" id="UP000220959">
    <property type="component" value="Unassembled WGS sequence"/>
</dbReference>
<name>A0ACC9CXE9_9FIRM</name>
<evidence type="ECO:0000313" key="2">
    <source>
        <dbReference type="Proteomes" id="UP000220959"/>
    </source>
</evidence>
<accession>A0ACC9CXE9</accession>
<proteinExistence type="predicted"/>